<dbReference type="InterPro" id="IPR051218">
    <property type="entry name" value="Sec_MonoDiacylglyc_Lipase"/>
</dbReference>
<dbReference type="SUPFAM" id="SSF53474">
    <property type="entry name" value="alpha/beta-Hydrolases"/>
    <property type="match status" value="1"/>
</dbReference>
<dbReference type="GO" id="GO:0006629">
    <property type="term" value="P:lipid metabolic process"/>
    <property type="evidence" value="ECO:0007669"/>
    <property type="project" value="InterPro"/>
</dbReference>
<keyword evidence="1" id="KW-0732">Signal</keyword>
<dbReference type="PANTHER" id="PTHR45856:SF19">
    <property type="entry name" value="ALPHA_BETA-HYDROLASES SUPERFAMILY PROTEIN"/>
    <property type="match status" value="1"/>
</dbReference>
<dbReference type="EMBL" id="LT934113">
    <property type="protein sequence ID" value="VAH27241.1"/>
    <property type="molecule type" value="Genomic_DNA"/>
</dbReference>
<dbReference type="CDD" id="cd00519">
    <property type="entry name" value="Lipase_3"/>
    <property type="match status" value="1"/>
</dbReference>
<feature type="signal peptide" evidence="1">
    <location>
        <begin position="1"/>
        <end position="27"/>
    </location>
</feature>
<proteinExistence type="predicted"/>
<dbReference type="InterPro" id="IPR029058">
    <property type="entry name" value="AB_hydrolase_fold"/>
</dbReference>
<dbReference type="AlphaFoldDB" id="A0A9R1NLP5"/>
<dbReference type="Gene3D" id="3.40.50.1820">
    <property type="entry name" value="alpha/beta hydrolase"/>
    <property type="match status" value="1"/>
</dbReference>
<name>A0A9R1NLP5_TRITD</name>
<keyword evidence="4" id="KW-1185">Reference proteome</keyword>
<sequence>MGSRRWVAAAAAAAMVAFLLLSAASHGGRRGPSFNSNNRTFVFNYTLAKTIVEYASAVYMTDLTALYTWTCSRCNDLTKGFEIRCIIVDIQNCLQAFIGVDHNLNAVIVAIRGTQENSVQNWIKDLVWKQVDLNYPNMPDAKVHTGFYSAYNNTLLRPAITNAVRKARRLYGDISIIVTGHSMGGAMASFCALDLAVWEHDVDGNTTFRVCDGSGEDPDCCRSVFALFLSASDHLTYMGVEIAADDWSTCRIVMAQSVERLQLYLKSNVITWKNPVDIIIADHSVQTDPSSSS</sequence>
<dbReference type="PANTHER" id="PTHR45856">
    <property type="entry name" value="ALPHA/BETA-HYDROLASES SUPERFAMILY PROTEIN"/>
    <property type="match status" value="1"/>
</dbReference>
<protein>
    <recommendedName>
        <fullName evidence="2">Fungal lipase-type domain-containing protein</fullName>
    </recommendedName>
</protein>
<accession>A0A9R1NLP5</accession>
<evidence type="ECO:0000313" key="4">
    <source>
        <dbReference type="Proteomes" id="UP000324705"/>
    </source>
</evidence>
<evidence type="ECO:0000313" key="3">
    <source>
        <dbReference type="EMBL" id="VAH27241.1"/>
    </source>
</evidence>
<dbReference type="Gramene" id="TRITD2Av1G038360.3">
    <property type="protein sequence ID" value="TRITD2Av1G038360.3"/>
    <property type="gene ID" value="TRITD2Av1G038360"/>
</dbReference>
<dbReference type="Pfam" id="PF01764">
    <property type="entry name" value="Lipase_3"/>
    <property type="match status" value="1"/>
</dbReference>
<evidence type="ECO:0000256" key="1">
    <source>
        <dbReference type="SAM" id="SignalP"/>
    </source>
</evidence>
<organism evidence="3 4">
    <name type="scientific">Triticum turgidum subsp. durum</name>
    <name type="common">Durum wheat</name>
    <name type="synonym">Triticum durum</name>
    <dbReference type="NCBI Taxonomy" id="4567"/>
    <lineage>
        <taxon>Eukaryota</taxon>
        <taxon>Viridiplantae</taxon>
        <taxon>Streptophyta</taxon>
        <taxon>Embryophyta</taxon>
        <taxon>Tracheophyta</taxon>
        <taxon>Spermatophyta</taxon>
        <taxon>Magnoliopsida</taxon>
        <taxon>Liliopsida</taxon>
        <taxon>Poales</taxon>
        <taxon>Poaceae</taxon>
        <taxon>BOP clade</taxon>
        <taxon>Pooideae</taxon>
        <taxon>Triticodae</taxon>
        <taxon>Triticeae</taxon>
        <taxon>Triticinae</taxon>
        <taxon>Triticum</taxon>
    </lineage>
</organism>
<feature type="chain" id="PRO_5040458129" description="Fungal lipase-type domain-containing protein" evidence="1">
    <location>
        <begin position="28"/>
        <end position="293"/>
    </location>
</feature>
<dbReference type="Proteomes" id="UP000324705">
    <property type="component" value="Chromosome 2A"/>
</dbReference>
<reference evidence="3 4" key="1">
    <citation type="submission" date="2017-09" db="EMBL/GenBank/DDBJ databases">
        <authorList>
            <consortium name="International Durum Wheat Genome Sequencing Consortium (IDWGSC)"/>
            <person name="Milanesi L."/>
        </authorList>
    </citation>
    <scope>NUCLEOTIDE SEQUENCE [LARGE SCALE GENOMIC DNA]</scope>
    <source>
        <strain evidence="4">cv. Svevo</strain>
    </source>
</reference>
<feature type="domain" description="Fungal lipase-type" evidence="2">
    <location>
        <begin position="108"/>
        <end position="197"/>
    </location>
</feature>
<dbReference type="InterPro" id="IPR002921">
    <property type="entry name" value="Fungal_lipase-type"/>
</dbReference>
<evidence type="ECO:0000259" key="2">
    <source>
        <dbReference type="Pfam" id="PF01764"/>
    </source>
</evidence>
<gene>
    <name evidence="3" type="ORF">TRITD_2Av1G038360</name>
</gene>